<feature type="region of interest" description="Disordered" evidence="1">
    <location>
        <begin position="19"/>
        <end position="55"/>
    </location>
</feature>
<protein>
    <submittedName>
        <fullName evidence="2">OLC1v1031410C1</fullName>
    </submittedName>
</protein>
<proteinExistence type="predicted"/>
<evidence type="ECO:0000256" key="1">
    <source>
        <dbReference type="SAM" id="MobiDB-lite"/>
    </source>
</evidence>
<dbReference type="Proteomes" id="UP001161247">
    <property type="component" value="Chromosome 2"/>
</dbReference>
<dbReference type="AlphaFoldDB" id="A0AAV1CII8"/>
<evidence type="ECO:0000313" key="3">
    <source>
        <dbReference type="Proteomes" id="UP001161247"/>
    </source>
</evidence>
<accession>A0AAV1CII8</accession>
<sequence>MEEYENYINWTEVQHYIPPIPIEDKEGPQKEKGEKACQTSDAGAKTKRSRQVPPVEKEGVIEKEVIPQETIIPAVEIAKENLDKLTPETHLVTELDPEWFSGPKPPLEKKNIVEDTDVSPGSSAYTAAAAVYHFGDARIECPILEENIAAMTEEDTLKLMKNGLVHLSTEQLPLFNALCNAILQMGSPEEITSFPDDAPTILMGDPCDVIRVPDLPDKFIGVELVSDDDSSEEADWDDQEKEPEIEKEAESTQTPVKETNKNQQTNPPNQGTESYFVHQVHLMILDQNQAKNFPMYAMVSSAINIHNISVRFRQKEEDYQRCLLQYDLDYQDSLSLEANVSEEIAHLKNENAQLKHRGKIVVSPWFLKTFHILSLVEMQIQVRTECFITAIELLKRRTKEVEFYSKQSANLQNILADREILLPILDDLDEDEETRERSAAEEYLLRLNEQDLEIVDLKDKWN</sequence>
<evidence type="ECO:0000313" key="2">
    <source>
        <dbReference type="EMBL" id="CAI9095456.1"/>
    </source>
</evidence>
<feature type="compositionally biased region" description="Low complexity" evidence="1">
    <location>
        <begin position="261"/>
        <end position="270"/>
    </location>
</feature>
<reference evidence="2" key="1">
    <citation type="submission" date="2023-03" db="EMBL/GenBank/DDBJ databases">
        <authorList>
            <person name="Julca I."/>
        </authorList>
    </citation>
    <scope>NUCLEOTIDE SEQUENCE</scope>
</reference>
<keyword evidence="3" id="KW-1185">Reference proteome</keyword>
<name>A0AAV1CII8_OLDCO</name>
<feature type="compositionally biased region" description="Acidic residues" evidence="1">
    <location>
        <begin position="225"/>
        <end position="241"/>
    </location>
</feature>
<feature type="region of interest" description="Disordered" evidence="1">
    <location>
        <begin position="224"/>
        <end position="272"/>
    </location>
</feature>
<feature type="compositionally biased region" description="Basic and acidic residues" evidence="1">
    <location>
        <begin position="22"/>
        <end position="35"/>
    </location>
</feature>
<dbReference type="EMBL" id="OX459119">
    <property type="protein sequence ID" value="CAI9095456.1"/>
    <property type="molecule type" value="Genomic_DNA"/>
</dbReference>
<organism evidence="2 3">
    <name type="scientific">Oldenlandia corymbosa var. corymbosa</name>
    <dbReference type="NCBI Taxonomy" id="529605"/>
    <lineage>
        <taxon>Eukaryota</taxon>
        <taxon>Viridiplantae</taxon>
        <taxon>Streptophyta</taxon>
        <taxon>Embryophyta</taxon>
        <taxon>Tracheophyta</taxon>
        <taxon>Spermatophyta</taxon>
        <taxon>Magnoliopsida</taxon>
        <taxon>eudicotyledons</taxon>
        <taxon>Gunneridae</taxon>
        <taxon>Pentapetalae</taxon>
        <taxon>asterids</taxon>
        <taxon>lamiids</taxon>
        <taxon>Gentianales</taxon>
        <taxon>Rubiaceae</taxon>
        <taxon>Rubioideae</taxon>
        <taxon>Spermacoceae</taxon>
        <taxon>Hedyotis-Oldenlandia complex</taxon>
        <taxon>Oldenlandia</taxon>
    </lineage>
</organism>
<gene>
    <name evidence="2" type="ORF">OLC1_LOCUS6430</name>
</gene>